<dbReference type="AlphaFoldDB" id="A0A1I7W4A9"/>
<dbReference type="InterPro" id="IPR021109">
    <property type="entry name" value="Peptidase_aspartic_dom_sf"/>
</dbReference>
<evidence type="ECO:0000313" key="2">
    <source>
        <dbReference type="Proteomes" id="UP000095285"/>
    </source>
</evidence>
<dbReference type="Gene3D" id="2.40.70.10">
    <property type="entry name" value="Acid Proteases"/>
    <property type="match status" value="1"/>
</dbReference>
<feature type="domain" description="DUF1758" evidence="1">
    <location>
        <begin position="67"/>
        <end position="178"/>
    </location>
</feature>
<proteinExistence type="predicted"/>
<evidence type="ECO:0000259" key="1">
    <source>
        <dbReference type="Pfam" id="PF05585"/>
    </source>
</evidence>
<sequence length="183" mass="21216">MNARLELQNMINNTLPIVPYNRNRENGTAAAYFFILLCSFLMLDTSVQERSPIFLIDNLFRRRFISAVLFDVGADATFISQKLAHRLNLRETDEEEYTISSFGNRNPKVCYVTQTQIGVKMKGSNHMTVQANVMDYLTSELQVVEVPDRYEISNLRSYQKQPDIIIGADYFFDFIHMNNAHTR</sequence>
<dbReference type="InterPro" id="IPR008737">
    <property type="entry name" value="DUF1758"/>
</dbReference>
<reference evidence="3" key="2">
    <citation type="submission" date="2016-11" db="UniProtKB">
        <authorList>
            <consortium name="WormBaseParasite"/>
        </authorList>
    </citation>
    <scope>IDENTIFICATION</scope>
</reference>
<accession>A0A1I7W4A9</accession>
<dbReference type="Pfam" id="PF05585">
    <property type="entry name" value="DUF1758"/>
    <property type="match status" value="1"/>
</dbReference>
<protein>
    <submittedName>
        <fullName evidence="3">DUF1758 domain-containing protein</fullName>
    </submittedName>
</protein>
<reference evidence="2" key="1">
    <citation type="submission" date="2012-04" db="EMBL/GenBank/DDBJ databases">
        <title>The Genome Sequence of Loa loa.</title>
        <authorList>
            <consortium name="The Broad Institute Genome Sequencing Platform"/>
            <consortium name="Broad Institute Genome Sequencing Center for Infectious Disease"/>
            <person name="Nutman T.B."/>
            <person name="Fink D.L."/>
            <person name="Russ C."/>
            <person name="Young S."/>
            <person name="Zeng Q."/>
            <person name="Gargeya S."/>
            <person name="Alvarado L."/>
            <person name="Berlin A."/>
            <person name="Chapman S.B."/>
            <person name="Chen Z."/>
            <person name="Freedman E."/>
            <person name="Gellesch M."/>
            <person name="Goldberg J."/>
            <person name="Griggs A."/>
            <person name="Gujja S."/>
            <person name="Heilman E.R."/>
            <person name="Heiman D."/>
            <person name="Howarth C."/>
            <person name="Mehta T."/>
            <person name="Neiman D."/>
            <person name="Pearson M."/>
            <person name="Roberts A."/>
            <person name="Saif S."/>
            <person name="Shea T."/>
            <person name="Shenoy N."/>
            <person name="Sisk P."/>
            <person name="Stolte C."/>
            <person name="Sykes S."/>
            <person name="White J."/>
            <person name="Yandava C."/>
            <person name="Haas B."/>
            <person name="Henn M.R."/>
            <person name="Nusbaum C."/>
            <person name="Birren B."/>
        </authorList>
    </citation>
    <scope>NUCLEOTIDE SEQUENCE [LARGE SCALE GENOMIC DNA]</scope>
</reference>
<dbReference type="Proteomes" id="UP000095285">
    <property type="component" value="Unassembled WGS sequence"/>
</dbReference>
<dbReference type="WBParaSite" id="EN70_9502">
    <property type="protein sequence ID" value="EN70_9502"/>
    <property type="gene ID" value="EN70_9502"/>
</dbReference>
<evidence type="ECO:0000313" key="3">
    <source>
        <dbReference type="WBParaSite" id="EN70_9502"/>
    </source>
</evidence>
<keyword evidence="2" id="KW-1185">Reference proteome</keyword>
<name>A0A1I7W4A9_LOALO</name>
<organism evidence="2 3">
    <name type="scientific">Loa loa</name>
    <name type="common">Eye worm</name>
    <name type="synonym">Filaria loa</name>
    <dbReference type="NCBI Taxonomy" id="7209"/>
    <lineage>
        <taxon>Eukaryota</taxon>
        <taxon>Metazoa</taxon>
        <taxon>Ecdysozoa</taxon>
        <taxon>Nematoda</taxon>
        <taxon>Chromadorea</taxon>
        <taxon>Rhabditida</taxon>
        <taxon>Spirurina</taxon>
        <taxon>Spiruromorpha</taxon>
        <taxon>Filarioidea</taxon>
        <taxon>Onchocercidae</taxon>
        <taxon>Loa</taxon>
    </lineage>
</organism>